<evidence type="ECO:0000256" key="1">
    <source>
        <dbReference type="ARBA" id="ARBA00004007"/>
    </source>
</evidence>
<dbReference type="GO" id="GO:0005743">
    <property type="term" value="C:mitochondrial inner membrane"/>
    <property type="evidence" value="ECO:0007669"/>
    <property type="project" value="UniProtKB-SubCell"/>
</dbReference>
<dbReference type="PIRSF" id="PIRSF005413">
    <property type="entry name" value="COX11"/>
    <property type="match status" value="1"/>
</dbReference>
<evidence type="ECO:0000256" key="5">
    <source>
        <dbReference type="ARBA" id="ARBA00023136"/>
    </source>
</evidence>
<comment type="caution">
    <text evidence="8">The sequence shown here is derived from an EMBL/GenBank/DDBJ whole genome shotgun (WGS) entry which is preliminary data.</text>
</comment>
<dbReference type="PANTHER" id="PTHR21320:SF3">
    <property type="entry name" value="CYTOCHROME C OXIDASE ASSEMBLY PROTEIN COX11, MITOCHONDRIAL-RELATED"/>
    <property type="match status" value="1"/>
</dbReference>
<reference evidence="8" key="1">
    <citation type="submission" date="2020-04" db="EMBL/GenBank/DDBJ databases">
        <authorList>
            <person name="Alioto T."/>
            <person name="Alioto T."/>
            <person name="Gomez Garrido J."/>
        </authorList>
    </citation>
    <scope>NUCLEOTIDE SEQUENCE</scope>
    <source>
        <strain evidence="8">A484AB</strain>
    </source>
</reference>
<keyword evidence="9" id="KW-1185">Reference proteome</keyword>
<dbReference type="Pfam" id="PF04442">
    <property type="entry name" value="CtaG_Cox11"/>
    <property type="match status" value="1"/>
</dbReference>
<dbReference type="GO" id="GO:0005507">
    <property type="term" value="F:copper ion binding"/>
    <property type="evidence" value="ECO:0007669"/>
    <property type="project" value="InterPro"/>
</dbReference>
<dbReference type="SUPFAM" id="SSF110111">
    <property type="entry name" value="Ctag/Cox11"/>
    <property type="match status" value="1"/>
</dbReference>
<dbReference type="InterPro" id="IPR023471">
    <property type="entry name" value="CtaG/Cox11_dom_sf"/>
</dbReference>
<evidence type="ECO:0000256" key="3">
    <source>
        <dbReference type="ARBA" id="ARBA00022692"/>
    </source>
</evidence>
<dbReference type="OrthoDB" id="1704689at2759"/>
<dbReference type="EMBL" id="CACRXK020007789">
    <property type="protein sequence ID" value="CAB4013172.1"/>
    <property type="molecule type" value="Genomic_DNA"/>
</dbReference>
<dbReference type="Gene3D" id="2.60.370.10">
    <property type="entry name" value="Ctag/Cox11"/>
    <property type="match status" value="1"/>
</dbReference>
<evidence type="ECO:0000313" key="8">
    <source>
        <dbReference type="EMBL" id="CAB4013172.1"/>
    </source>
</evidence>
<dbReference type="PANTHER" id="PTHR21320">
    <property type="entry name" value="CYTOCHROME C OXIDASE ASSEMBLY PROTEIN COX11-RELATED"/>
    <property type="match status" value="1"/>
</dbReference>
<comment type="subcellular location">
    <subcellularLocation>
        <location evidence="2">Mitochondrion inner membrane</location>
        <topology evidence="2">Single-pass membrane protein</topology>
        <orientation evidence="2">Intermembrane side</orientation>
    </subcellularLocation>
</comment>
<organism evidence="8 9">
    <name type="scientific">Paramuricea clavata</name>
    <name type="common">Red gorgonian</name>
    <name type="synonym">Violescent sea-whip</name>
    <dbReference type="NCBI Taxonomy" id="317549"/>
    <lineage>
        <taxon>Eukaryota</taxon>
        <taxon>Metazoa</taxon>
        <taxon>Cnidaria</taxon>
        <taxon>Anthozoa</taxon>
        <taxon>Octocorallia</taxon>
        <taxon>Malacalcyonacea</taxon>
        <taxon>Plexauridae</taxon>
        <taxon>Paramuricea</taxon>
    </lineage>
</organism>
<comment type="function">
    <text evidence="1">Exerts its effect at some terminal stage of cytochrome c oxidase synthesis, probably by being involved in the insertion of the copper B into subunit I.</text>
</comment>
<evidence type="ECO:0000256" key="7">
    <source>
        <dbReference type="ARBA" id="ARBA00068998"/>
    </source>
</evidence>
<feature type="non-terminal residue" evidence="8">
    <location>
        <position position="1"/>
    </location>
</feature>
<proteinExistence type="predicted"/>
<dbReference type="Proteomes" id="UP001152795">
    <property type="component" value="Unassembled WGS sequence"/>
</dbReference>
<keyword evidence="5" id="KW-0472">Membrane</keyword>
<evidence type="ECO:0000256" key="4">
    <source>
        <dbReference type="ARBA" id="ARBA00022989"/>
    </source>
</evidence>
<keyword evidence="3" id="KW-0812">Transmembrane</keyword>
<sequence>MVEFQSYINLGIFMELELADFSMAFIEVWNHYQQRNRTTAIYTVALVVVVLGASYAAVPLYRIFCQASGLGGTVQQADAGEKIKNMTTRKERLLTIRFNADKSATMQWSFKPQQSEVKVYPGETALAFYTAKNPTDVPITGISTYNVIPFEAGQYFNKIQCFCFEEQRLNPHEQ</sequence>
<evidence type="ECO:0000313" key="9">
    <source>
        <dbReference type="Proteomes" id="UP001152795"/>
    </source>
</evidence>
<keyword evidence="4" id="KW-1133">Transmembrane helix</keyword>
<evidence type="ECO:0000256" key="2">
    <source>
        <dbReference type="ARBA" id="ARBA00004243"/>
    </source>
</evidence>
<dbReference type="InterPro" id="IPR007533">
    <property type="entry name" value="Cyt_c_oxidase_assmbl_CtaG"/>
</dbReference>
<evidence type="ECO:0000256" key="6">
    <source>
        <dbReference type="ARBA" id="ARBA00063165"/>
    </source>
</evidence>
<dbReference type="AlphaFoldDB" id="A0A6S7J745"/>
<dbReference type="FunFam" id="2.60.370.10:FF:000001">
    <property type="entry name" value="COX11 cytochrome c oxidase assembly homolog"/>
    <property type="match status" value="1"/>
</dbReference>
<protein>
    <recommendedName>
        <fullName evidence="7">Cytochrome c oxidase assembly protein COX11, mitochondrial</fullName>
    </recommendedName>
</protein>
<accession>A0A6S7J745</accession>
<comment type="subunit">
    <text evidence="6">Interacts with CNNM4/ACDP4. Interacts with RANBP2.</text>
</comment>
<gene>
    <name evidence="8" type="ORF">PACLA_8A057832</name>
</gene>
<name>A0A6S7J745_PARCT</name>